<keyword evidence="3" id="KW-1185">Reference proteome</keyword>
<dbReference type="Gene3D" id="3.40.630.30">
    <property type="match status" value="1"/>
</dbReference>
<reference evidence="2 3" key="1">
    <citation type="submission" date="2020-08" db="EMBL/GenBank/DDBJ databases">
        <title>Genomic Encyclopedia of Type Strains, Phase III (KMG-III): the genomes of soil and plant-associated and newly described type strains.</title>
        <authorList>
            <person name="Whitman W."/>
        </authorList>
    </citation>
    <scope>NUCLEOTIDE SEQUENCE [LARGE SCALE GENOMIC DNA]</scope>
    <source>
        <strain evidence="2 3">CECT 5862</strain>
    </source>
</reference>
<name>A0A7W5AZX5_9BACL</name>
<dbReference type="Pfam" id="PF13302">
    <property type="entry name" value="Acetyltransf_3"/>
    <property type="match status" value="1"/>
</dbReference>
<keyword evidence="2" id="KW-0808">Transferase</keyword>
<feature type="domain" description="N-acetyltransferase" evidence="1">
    <location>
        <begin position="33"/>
        <end position="172"/>
    </location>
</feature>
<protein>
    <submittedName>
        <fullName evidence="2">Putative acetyltransferase</fullName>
    </submittedName>
</protein>
<evidence type="ECO:0000259" key="1">
    <source>
        <dbReference type="PROSITE" id="PS51186"/>
    </source>
</evidence>
<dbReference type="GO" id="GO:0016747">
    <property type="term" value="F:acyltransferase activity, transferring groups other than amino-acyl groups"/>
    <property type="evidence" value="ECO:0007669"/>
    <property type="project" value="InterPro"/>
</dbReference>
<proteinExistence type="predicted"/>
<evidence type="ECO:0000313" key="2">
    <source>
        <dbReference type="EMBL" id="MBB3111862.1"/>
    </source>
</evidence>
<evidence type="ECO:0000313" key="3">
    <source>
        <dbReference type="Proteomes" id="UP000570361"/>
    </source>
</evidence>
<dbReference type="RefSeq" id="WP_183601718.1">
    <property type="nucleotide sequence ID" value="NZ_JACHXK010000009.1"/>
</dbReference>
<dbReference type="SUPFAM" id="SSF55729">
    <property type="entry name" value="Acyl-CoA N-acyltransferases (Nat)"/>
    <property type="match status" value="1"/>
</dbReference>
<accession>A0A7W5AZX5</accession>
<dbReference type="InterPro" id="IPR000182">
    <property type="entry name" value="GNAT_dom"/>
</dbReference>
<sequence>MEEVYLAKPTAALQTEYMDFYEEWVASGETMVPWVISQDPTDFAAMLQLLHDNAAGVNQPDGWVPSSTFWLVTGRNRIVGAVNIRHRLTEWLVHHGGHIGYGIRPSERRKGYATKQLALALIETRRLGINRALVICDAANTASERTILRNGGIQDADFIEEDGNVLHRFWIEC</sequence>
<dbReference type="PROSITE" id="PS51186">
    <property type="entry name" value="GNAT"/>
    <property type="match status" value="1"/>
</dbReference>
<dbReference type="PANTHER" id="PTHR39173:SF1">
    <property type="entry name" value="ACETYLTRANSFERASE"/>
    <property type="match status" value="1"/>
</dbReference>
<dbReference type="CDD" id="cd04301">
    <property type="entry name" value="NAT_SF"/>
    <property type="match status" value="1"/>
</dbReference>
<dbReference type="PANTHER" id="PTHR39173">
    <property type="entry name" value="ACETYLTRANSFERASE"/>
    <property type="match status" value="1"/>
</dbReference>
<gene>
    <name evidence="2" type="ORF">FHS18_003930</name>
</gene>
<dbReference type="Proteomes" id="UP000570361">
    <property type="component" value="Unassembled WGS sequence"/>
</dbReference>
<dbReference type="InterPro" id="IPR016181">
    <property type="entry name" value="Acyl_CoA_acyltransferase"/>
</dbReference>
<dbReference type="EMBL" id="JACHXK010000009">
    <property type="protein sequence ID" value="MBB3111862.1"/>
    <property type="molecule type" value="Genomic_DNA"/>
</dbReference>
<comment type="caution">
    <text evidence="2">The sequence shown here is derived from an EMBL/GenBank/DDBJ whole genome shotgun (WGS) entry which is preliminary data.</text>
</comment>
<dbReference type="AlphaFoldDB" id="A0A7W5AZX5"/>
<organism evidence="2 3">
    <name type="scientific">Paenibacillus phyllosphaerae</name>
    <dbReference type="NCBI Taxonomy" id="274593"/>
    <lineage>
        <taxon>Bacteria</taxon>
        <taxon>Bacillati</taxon>
        <taxon>Bacillota</taxon>
        <taxon>Bacilli</taxon>
        <taxon>Bacillales</taxon>
        <taxon>Paenibacillaceae</taxon>
        <taxon>Paenibacillus</taxon>
    </lineage>
</organism>